<proteinExistence type="predicted"/>
<keyword evidence="2" id="KW-1185">Reference proteome</keyword>
<sequence length="118" mass="13203">MSNSLKQDVCRQGAAGTLVADVESSQIEQCLPPEVRYACLHWIQHLQKSGAQLYDNDPVHQFLQVHLVHWLEALGWIGKTSEGILAILSLETLIPADKTRSLLPLSGHLWYLPPKPRS</sequence>
<name>A0A1L7XYP5_9HELO</name>
<accession>A0A1L7XYP5</accession>
<dbReference type="AlphaFoldDB" id="A0A1L7XYP5"/>
<dbReference type="EMBL" id="FJOG01000097">
    <property type="protein sequence ID" value="CZR70134.1"/>
    <property type="molecule type" value="Genomic_DNA"/>
</dbReference>
<evidence type="ECO:0000313" key="1">
    <source>
        <dbReference type="EMBL" id="CZR70134.1"/>
    </source>
</evidence>
<evidence type="ECO:0000313" key="2">
    <source>
        <dbReference type="Proteomes" id="UP000184330"/>
    </source>
</evidence>
<gene>
    <name evidence="1" type="ORF">PAC_20035</name>
</gene>
<dbReference type="Proteomes" id="UP000184330">
    <property type="component" value="Unassembled WGS sequence"/>
</dbReference>
<reference evidence="1 2" key="1">
    <citation type="submission" date="2016-03" db="EMBL/GenBank/DDBJ databases">
        <authorList>
            <person name="Ploux O."/>
        </authorList>
    </citation>
    <scope>NUCLEOTIDE SEQUENCE [LARGE SCALE GENOMIC DNA]</scope>
    <source>
        <strain evidence="1 2">UAMH 11012</strain>
    </source>
</reference>
<dbReference type="OrthoDB" id="538223at2759"/>
<organism evidence="1 2">
    <name type="scientific">Phialocephala subalpina</name>
    <dbReference type="NCBI Taxonomy" id="576137"/>
    <lineage>
        <taxon>Eukaryota</taxon>
        <taxon>Fungi</taxon>
        <taxon>Dikarya</taxon>
        <taxon>Ascomycota</taxon>
        <taxon>Pezizomycotina</taxon>
        <taxon>Leotiomycetes</taxon>
        <taxon>Helotiales</taxon>
        <taxon>Mollisiaceae</taxon>
        <taxon>Phialocephala</taxon>
        <taxon>Phialocephala fortinii species complex</taxon>
    </lineage>
</organism>
<protein>
    <submittedName>
        <fullName evidence="1">Uncharacterized protein</fullName>
    </submittedName>
</protein>